<keyword evidence="7" id="KW-0762">Sugar transport</keyword>
<proteinExistence type="inferred from homology"/>
<feature type="transmembrane region" description="Helical" evidence="9">
    <location>
        <begin position="183"/>
        <end position="202"/>
    </location>
</feature>
<feature type="transmembrane region" description="Helical" evidence="9">
    <location>
        <begin position="72"/>
        <end position="92"/>
    </location>
</feature>
<dbReference type="OrthoDB" id="9786910at2"/>
<feature type="domain" description="ABC transmembrane type-2" evidence="10">
    <location>
        <begin position="36"/>
        <end position="261"/>
    </location>
</feature>
<evidence type="ECO:0000313" key="12">
    <source>
        <dbReference type="Proteomes" id="UP000242469"/>
    </source>
</evidence>
<comment type="subcellular location">
    <subcellularLocation>
        <location evidence="9">Cell inner membrane</location>
        <topology evidence="9">Multi-pass membrane protein</topology>
    </subcellularLocation>
    <subcellularLocation>
        <location evidence="1">Cell membrane</location>
        <topology evidence="1">Multi-pass membrane protein</topology>
    </subcellularLocation>
</comment>
<evidence type="ECO:0000256" key="8">
    <source>
        <dbReference type="ARBA" id="ARBA00023136"/>
    </source>
</evidence>
<dbReference type="PANTHER" id="PTHR30413">
    <property type="entry name" value="INNER MEMBRANE TRANSPORT PERMEASE"/>
    <property type="match status" value="1"/>
</dbReference>
<keyword evidence="5 9" id="KW-0812">Transmembrane</keyword>
<dbReference type="Pfam" id="PF01061">
    <property type="entry name" value="ABC2_membrane"/>
    <property type="match status" value="1"/>
</dbReference>
<dbReference type="EMBL" id="FNRJ01000001">
    <property type="protein sequence ID" value="SEA07724.1"/>
    <property type="molecule type" value="Genomic_DNA"/>
</dbReference>
<evidence type="ECO:0000256" key="2">
    <source>
        <dbReference type="ARBA" id="ARBA00007783"/>
    </source>
</evidence>
<evidence type="ECO:0000256" key="1">
    <source>
        <dbReference type="ARBA" id="ARBA00004651"/>
    </source>
</evidence>
<dbReference type="GO" id="GO:0005886">
    <property type="term" value="C:plasma membrane"/>
    <property type="evidence" value="ECO:0007669"/>
    <property type="project" value="UniProtKB-SubCell"/>
</dbReference>
<keyword evidence="8 9" id="KW-0472">Membrane</keyword>
<comment type="similarity">
    <text evidence="2 9">Belongs to the ABC-2 integral membrane protein family.</text>
</comment>
<evidence type="ECO:0000256" key="7">
    <source>
        <dbReference type="ARBA" id="ARBA00023047"/>
    </source>
</evidence>
<keyword evidence="6 9" id="KW-1133">Transmembrane helix</keyword>
<keyword evidence="3 9" id="KW-0813">Transport</keyword>
<dbReference type="InterPro" id="IPR013525">
    <property type="entry name" value="ABC2_TM"/>
</dbReference>
<keyword evidence="12" id="KW-1185">Reference proteome</keyword>
<feature type="transmembrane region" description="Helical" evidence="9">
    <location>
        <begin position="150"/>
        <end position="171"/>
    </location>
</feature>
<dbReference type="PANTHER" id="PTHR30413:SF10">
    <property type="entry name" value="CAPSULE POLYSACCHARIDE EXPORT INNER-MEMBRANE PROTEIN CTRC"/>
    <property type="match status" value="1"/>
</dbReference>
<evidence type="ECO:0000313" key="11">
    <source>
        <dbReference type="EMBL" id="SEA07724.1"/>
    </source>
</evidence>
<reference evidence="12" key="1">
    <citation type="submission" date="2016-10" db="EMBL/GenBank/DDBJ databases">
        <authorList>
            <person name="Varghese N."/>
            <person name="Submissions S."/>
        </authorList>
    </citation>
    <scope>NUCLEOTIDE SEQUENCE [LARGE SCALE GENOMIC DNA]</scope>
    <source>
        <strain evidence="12">DSM 11526</strain>
    </source>
</reference>
<dbReference type="InterPro" id="IPR047817">
    <property type="entry name" value="ABC2_TM_bact-type"/>
</dbReference>
<gene>
    <name evidence="11" type="ORF">SAMN02745729_101400</name>
</gene>
<name>A0A1H3Y9S3_9GAMM</name>
<feature type="transmembrane region" description="Helical" evidence="9">
    <location>
        <begin position="236"/>
        <end position="258"/>
    </location>
</feature>
<dbReference type="GO" id="GO:0140359">
    <property type="term" value="F:ABC-type transporter activity"/>
    <property type="evidence" value="ECO:0007669"/>
    <property type="project" value="InterPro"/>
</dbReference>
<dbReference type="AlphaFoldDB" id="A0A1H3Y9S3"/>
<evidence type="ECO:0000259" key="10">
    <source>
        <dbReference type="PROSITE" id="PS51012"/>
    </source>
</evidence>
<organism evidence="11 12">
    <name type="scientific">Marinobacterium iners DSM 11526</name>
    <dbReference type="NCBI Taxonomy" id="1122198"/>
    <lineage>
        <taxon>Bacteria</taxon>
        <taxon>Pseudomonadati</taxon>
        <taxon>Pseudomonadota</taxon>
        <taxon>Gammaproteobacteria</taxon>
        <taxon>Oceanospirillales</taxon>
        <taxon>Oceanospirillaceae</taxon>
        <taxon>Marinobacterium</taxon>
    </lineage>
</organism>
<sequence>MLAFLLRPWRLILTNTGLIRASVSHTIVSRYRGSWIGLLWPFMLPLLMIGVFSFVFIYVMPLKWISTADSEISFPLFLFSGMIVFTLFAEVINQSPQLVMMNTNLVKKVVFPLEMLNVSNTLTALVFFLANLLVLLVFVWFQTGSVSLRILLYLPFVLPFALFLIGASWFISSLSVYIRDLVHVVGVVVSALMFLSPVFYPLDSAAEIVRSIQFLNPIAILIESLRAFLFDTSYNLLKAFVLMNLYGLVVFYLGFYWFQRLKGGFADVL</sequence>
<dbReference type="Proteomes" id="UP000242469">
    <property type="component" value="Unassembled WGS sequence"/>
</dbReference>
<dbReference type="GO" id="GO:0015774">
    <property type="term" value="P:polysaccharide transport"/>
    <property type="evidence" value="ECO:0007669"/>
    <property type="project" value="UniProtKB-KW"/>
</dbReference>
<dbReference type="GO" id="GO:0015920">
    <property type="term" value="P:lipopolysaccharide transport"/>
    <property type="evidence" value="ECO:0007669"/>
    <property type="project" value="TreeGrafter"/>
</dbReference>
<evidence type="ECO:0000256" key="5">
    <source>
        <dbReference type="ARBA" id="ARBA00022692"/>
    </source>
</evidence>
<dbReference type="PROSITE" id="PS51012">
    <property type="entry name" value="ABC_TM2"/>
    <property type="match status" value="1"/>
</dbReference>
<keyword evidence="4 9" id="KW-1003">Cell membrane</keyword>
<feature type="transmembrane region" description="Helical" evidence="9">
    <location>
        <begin position="122"/>
        <end position="141"/>
    </location>
</feature>
<evidence type="ECO:0000256" key="9">
    <source>
        <dbReference type="RuleBase" id="RU361157"/>
    </source>
</evidence>
<evidence type="ECO:0000256" key="3">
    <source>
        <dbReference type="ARBA" id="ARBA00022448"/>
    </source>
</evidence>
<dbReference type="RefSeq" id="WP_091822270.1">
    <property type="nucleotide sequence ID" value="NZ_FNRJ01000001.1"/>
</dbReference>
<protein>
    <recommendedName>
        <fullName evidence="9">Transport permease protein</fullName>
    </recommendedName>
</protein>
<evidence type="ECO:0000256" key="4">
    <source>
        <dbReference type="ARBA" id="ARBA00022475"/>
    </source>
</evidence>
<accession>A0A1H3Y9S3</accession>
<feature type="transmembrane region" description="Helical" evidence="9">
    <location>
        <begin position="38"/>
        <end position="60"/>
    </location>
</feature>
<evidence type="ECO:0000256" key="6">
    <source>
        <dbReference type="ARBA" id="ARBA00022989"/>
    </source>
</evidence>
<keyword evidence="7" id="KW-0625">Polysaccharide transport</keyword>
<dbReference type="STRING" id="1122198.SAMN02745729_101400"/>